<dbReference type="InterPro" id="IPR039672">
    <property type="entry name" value="MFS_2"/>
</dbReference>
<dbReference type="Proteomes" id="UP000271098">
    <property type="component" value="Unassembled WGS sequence"/>
</dbReference>
<reference evidence="3 4" key="2">
    <citation type="submission" date="2018-11" db="EMBL/GenBank/DDBJ databases">
        <authorList>
            <consortium name="Pathogen Informatics"/>
        </authorList>
    </citation>
    <scope>NUCLEOTIDE SEQUENCE [LARGE SCALE GENOMIC DNA]</scope>
</reference>
<accession>A0A183EX87</accession>
<evidence type="ECO:0000256" key="2">
    <source>
        <dbReference type="SAM" id="Phobius"/>
    </source>
</evidence>
<dbReference type="AlphaFoldDB" id="A0A183EX87"/>
<sequence length="80" mass="8732">MHYDAYFPVYVIAVLLGAAQAVLLIASLSAVAELINRDTESGAFVYGILSSMDKLSNGLGLQAIELFTPLSCMLVYVYYY</sequence>
<dbReference type="GO" id="GO:0008643">
    <property type="term" value="P:carbohydrate transport"/>
    <property type="evidence" value="ECO:0007669"/>
    <property type="project" value="InterPro"/>
</dbReference>
<keyword evidence="2" id="KW-0812">Transmembrane</keyword>
<evidence type="ECO:0000256" key="1">
    <source>
        <dbReference type="ARBA" id="ARBA00008335"/>
    </source>
</evidence>
<evidence type="ECO:0000313" key="4">
    <source>
        <dbReference type="Proteomes" id="UP000271098"/>
    </source>
</evidence>
<comment type="similarity">
    <text evidence="1">Belongs to the major facilitator superfamily.</text>
</comment>
<dbReference type="GO" id="GO:0015293">
    <property type="term" value="F:symporter activity"/>
    <property type="evidence" value="ECO:0007669"/>
    <property type="project" value="InterPro"/>
</dbReference>
<gene>
    <name evidence="3" type="ORF">GPUH_LOCUS25578</name>
</gene>
<protein>
    <submittedName>
        <fullName evidence="5">Sulfate_transp domain-containing protein</fullName>
    </submittedName>
</protein>
<dbReference type="PANTHER" id="PTHR11328">
    <property type="entry name" value="MAJOR FACILITATOR SUPERFAMILY DOMAIN-CONTAINING PROTEIN"/>
    <property type="match status" value="1"/>
</dbReference>
<keyword evidence="2" id="KW-1133">Transmembrane helix</keyword>
<keyword evidence="2" id="KW-0472">Membrane</keyword>
<name>A0A183EX87_9BILA</name>
<dbReference type="PANTHER" id="PTHR11328:SF28">
    <property type="entry name" value="MAJOR FACILITATOR SUPERFAMILY DOMAIN-CONTAINING PROTEIN 12"/>
    <property type="match status" value="1"/>
</dbReference>
<dbReference type="WBParaSite" id="GPUH_0002560801-mRNA-1">
    <property type="protein sequence ID" value="GPUH_0002560801-mRNA-1"/>
    <property type="gene ID" value="GPUH_0002560801"/>
</dbReference>
<dbReference type="EMBL" id="UYRT01105769">
    <property type="protein sequence ID" value="VDN44379.1"/>
    <property type="molecule type" value="Genomic_DNA"/>
</dbReference>
<dbReference type="OrthoDB" id="5869602at2759"/>
<organism evidence="5">
    <name type="scientific">Gongylonema pulchrum</name>
    <dbReference type="NCBI Taxonomy" id="637853"/>
    <lineage>
        <taxon>Eukaryota</taxon>
        <taxon>Metazoa</taxon>
        <taxon>Ecdysozoa</taxon>
        <taxon>Nematoda</taxon>
        <taxon>Chromadorea</taxon>
        <taxon>Rhabditida</taxon>
        <taxon>Spirurina</taxon>
        <taxon>Spiruromorpha</taxon>
        <taxon>Spiruroidea</taxon>
        <taxon>Gongylonematidae</taxon>
        <taxon>Gongylonema</taxon>
    </lineage>
</organism>
<evidence type="ECO:0000313" key="3">
    <source>
        <dbReference type="EMBL" id="VDN44379.1"/>
    </source>
</evidence>
<reference evidence="5" key="1">
    <citation type="submission" date="2016-06" db="UniProtKB">
        <authorList>
            <consortium name="WormBaseParasite"/>
        </authorList>
    </citation>
    <scope>IDENTIFICATION</scope>
</reference>
<proteinExistence type="inferred from homology"/>
<dbReference type="GO" id="GO:0005886">
    <property type="term" value="C:plasma membrane"/>
    <property type="evidence" value="ECO:0007669"/>
    <property type="project" value="TreeGrafter"/>
</dbReference>
<keyword evidence="4" id="KW-1185">Reference proteome</keyword>
<feature type="transmembrane region" description="Helical" evidence="2">
    <location>
        <begin position="59"/>
        <end position="79"/>
    </location>
</feature>
<feature type="transmembrane region" description="Helical" evidence="2">
    <location>
        <begin position="7"/>
        <end position="32"/>
    </location>
</feature>
<evidence type="ECO:0000313" key="5">
    <source>
        <dbReference type="WBParaSite" id="GPUH_0002560801-mRNA-1"/>
    </source>
</evidence>